<dbReference type="PATRIC" id="fig|33960.6.peg.1870"/>
<proteinExistence type="predicted"/>
<evidence type="ECO:0000256" key="2">
    <source>
        <dbReference type="ARBA" id="ARBA00022679"/>
    </source>
</evidence>
<name>A0A166H459_SECCO</name>
<feature type="transmembrane region" description="Helical" evidence="6">
    <location>
        <begin position="117"/>
        <end position="134"/>
    </location>
</feature>
<dbReference type="OrthoDB" id="9767568at2"/>
<dbReference type="PANTHER" id="PTHR13929:SF0">
    <property type="entry name" value="UBIA PRENYLTRANSFERASE DOMAIN-CONTAINING PROTEIN 1"/>
    <property type="match status" value="1"/>
</dbReference>
<comment type="subcellular location">
    <subcellularLocation>
        <location evidence="1">Membrane</location>
        <topology evidence="1">Multi-pass membrane protein</topology>
    </subcellularLocation>
</comment>
<dbReference type="GO" id="GO:0004659">
    <property type="term" value="F:prenyltransferase activity"/>
    <property type="evidence" value="ECO:0007669"/>
    <property type="project" value="InterPro"/>
</dbReference>
<feature type="transmembrane region" description="Helical" evidence="6">
    <location>
        <begin position="175"/>
        <end position="200"/>
    </location>
</feature>
<keyword evidence="5 6" id="KW-0472">Membrane</keyword>
<dbReference type="RefSeq" id="WP_063285366.1">
    <property type="nucleotide sequence ID" value="NZ_JYDC01000036.1"/>
</dbReference>
<keyword evidence="3 6" id="KW-0812">Transmembrane</keyword>
<feature type="transmembrane region" description="Helical" evidence="6">
    <location>
        <begin position="284"/>
        <end position="301"/>
    </location>
</feature>
<accession>A0A166H459</accession>
<dbReference type="Pfam" id="PF01040">
    <property type="entry name" value="UbiA"/>
    <property type="match status" value="1"/>
</dbReference>
<dbReference type="EMBL" id="JYDC01000036">
    <property type="protein sequence ID" value="KZL41426.1"/>
    <property type="molecule type" value="Genomic_DNA"/>
</dbReference>
<feature type="transmembrane region" description="Helical" evidence="6">
    <location>
        <begin position="221"/>
        <end position="240"/>
    </location>
</feature>
<sequence>MTVPIFLELVEAKAKVASIFPFCLGVYFSWYYTHQLNWGLSLMFFVAMLLFNMAVDAHDNYSDYKHATAKADEWKQKTNIIGVNHLSMTGIRNLIVSFVGVATVIGIAMTVMTGWPLLLMGVFCFAVGYFYAAGPRPISTTPFGEFFSGITMGFVIMLITVYLNTASSGLFTFELFWQVLLASGIAVFAISNIMLANNLCDADEDQLLNRKTLVYYLGKKGGLRLFVINYVLGYGCLILSVGLHYLPYTSLLVLLSLPLVIKNTRQFLAKQVKKETFKFAVKNAMILAVFCIVCIGVGTIANW</sequence>
<feature type="transmembrane region" description="Helical" evidence="6">
    <location>
        <begin position="94"/>
        <end position="111"/>
    </location>
</feature>
<evidence type="ECO:0000256" key="3">
    <source>
        <dbReference type="ARBA" id="ARBA00022692"/>
    </source>
</evidence>
<keyword evidence="4 6" id="KW-1133">Transmembrane helix</keyword>
<dbReference type="PIRSF" id="PIRSF005355">
    <property type="entry name" value="UBIAD1"/>
    <property type="match status" value="1"/>
</dbReference>
<keyword evidence="8" id="KW-1185">Reference proteome</keyword>
<comment type="caution">
    <text evidence="7">The sequence shown here is derived from an EMBL/GenBank/DDBJ whole genome shotgun (WGS) entry which is preliminary data.</text>
</comment>
<feature type="transmembrane region" description="Helical" evidence="6">
    <location>
        <begin position="146"/>
        <end position="163"/>
    </location>
</feature>
<dbReference type="Proteomes" id="UP000076480">
    <property type="component" value="Unassembled WGS sequence"/>
</dbReference>
<dbReference type="NCBIfam" id="NF004752">
    <property type="entry name" value="PRK06080.1-4"/>
    <property type="match status" value="1"/>
</dbReference>
<keyword evidence="2 7" id="KW-0808">Transferase</keyword>
<protein>
    <submittedName>
        <fullName evidence="7">1,4-dihydroxy-2-naphthoate prenyltransferase</fullName>
    </submittedName>
</protein>
<dbReference type="CDD" id="cd13962">
    <property type="entry name" value="PT_UbiA_UBIAD1"/>
    <property type="match status" value="1"/>
</dbReference>
<dbReference type="GO" id="GO:0009234">
    <property type="term" value="P:menaquinone biosynthetic process"/>
    <property type="evidence" value="ECO:0007669"/>
    <property type="project" value="TreeGrafter"/>
</dbReference>
<dbReference type="InterPro" id="IPR000537">
    <property type="entry name" value="UbiA_prenyltransferase"/>
</dbReference>
<dbReference type="PANTHER" id="PTHR13929">
    <property type="entry name" value="1,4-DIHYDROXY-2-NAPHTHOATE OCTAPRENYLTRANSFERASE"/>
    <property type="match status" value="1"/>
</dbReference>
<feature type="transmembrane region" description="Helical" evidence="6">
    <location>
        <begin position="246"/>
        <end position="263"/>
    </location>
</feature>
<evidence type="ECO:0000313" key="7">
    <source>
        <dbReference type="EMBL" id="KZL41426.1"/>
    </source>
</evidence>
<dbReference type="InterPro" id="IPR026046">
    <property type="entry name" value="UBIAD1"/>
</dbReference>
<evidence type="ECO:0000256" key="1">
    <source>
        <dbReference type="ARBA" id="ARBA00004141"/>
    </source>
</evidence>
<evidence type="ECO:0000256" key="5">
    <source>
        <dbReference type="ARBA" id="ARBA00023136"/>
    </source>
</evidence>
<gene>
    <name evidence="7" type="ORF">TY91_06610</name>
</gene>
<dbReference type="GO" id="GO:0042371">
    <property type="term" value="P:vitamin K biosynthetic process"/>
    <property type="evidence" value="ECO:0007669"/>
    <property type="project" value="TreeGrafter"/>
</dbReference>
<dbReference type="GO" id="GO:0016020">
    <property type="term" value="C:membrane"/>
    <property type="evidence" value="ECO:0007669"/>
    <property type="project" value="UniProtKB-SubCell"/>
</dbReference>
<dbReference type="AlphaFoldDB" id="A0A166H459"/>
<evidence type="ECO:0000256" key="6">
    <source>
        <dbReference type="SAM" id="Phobius"/>
    </source>
</evidence>
<organism evidence="7 8">
    <name type="scientific">Secundilactobacillus collinoides</name>
    <name type="common">Lactobacillus collinoides</name>
    <dbReference type="NCBI Taxonomy" id="33960"/>
    <lineage>
        <taxon>Bacteria</taxon>
        <taxon>Bacillati</taxon>
        <taxon>Bacillota</taxon>
        <taxon>Bacilli</taxon>
        <taxon>Lactobacillales</taxon>
        <taxon>Lactobacillaceae</taxon>
        <taxon>Secundilactobacillus</taxon>
    </lineage>
</organism>
<feature type="transmembrane region" description="Helical" evidence="6">
    <location>
        <begin position="38"/>
        <end position="55"/>
    </location>
</feature>
<reference evidence="7 8" key="1">
    <citation type="submission" date="2015-02" db="EMBL/GenBank/DDBJ databases">
        <title>Draft genome sequence of Lactobacillus collinoides CUPV2371 isolated from a natural cider, the first genome sequence of a strain of this species.</title>
        <authorList>
            <person name="Puertas A.I."/>
            <person name="Spano G."/>
            <person name="Capozzi V."/>
            <person name="Lamontanara A."/>
            <person name="Orru L."/>
            <person name="Duenas M.T."/>
        </authorList>
    </citation>
    <scope>NUCLEOTIDE SEQUENCE [LARGE SCALE GENOMIC DNA]</scope>
    <source>
        <strain evidence="7 8">237</strain>
    </source>
</reference>
<evidence type="ECO:0000256" key="4">
    <source>
        <dbReference type="ARBA" id="ARBA00022989"/>
    </source>
</evidence>
<evidence type="ECO:0000313" key="8">
    <source>
        <dbReference type="Proteomes" id="UP000076480"/>
    </source>
</evidence>